<comment type="cofactor">
    <cofactor evidence="2">
        <name>Mg(2+)</name>
        <dbReference type="ChEBI" id="CHEBI:18420"/>
    </cofactor>
</comment>
<accession>A0A1W1UHI9</accession>
<evidence type="ECO:0000256" key="1">
    <source>
        <dbReference type="ARBA" id="ARBA00001936"/>
    </source>
</evidence>
<evidence type="ECO:0000256" key="3">
    <source>
        <dbReference type="ARBA" id="ARBA00022722"/>
    </source>
</evidence>
<reference evidence="10 11" key="1">
    <citation type="submission" date="2017-04" db="EMBL/GenBank/DDBJ databases">
        <authorList>
            <person name="Afonso C.L."/>
            <person name="Miller P.J."/>
            <person name="Scott M.A."/>
            <person name="Spackman E."/>
            <person name="Goraichik I."/>
            <person name="Dimitrov K.M."/>
            <person name="Suarez D.L."/>
            <person name="Swayne D.E."/>
        </authorList>
    </citation>
    <scope>NUCLEOTIDE SEQUENCE [LARGE SCALE GENOMIC DNA]</scope>
    <source>
        <strain evidence="10 11">KR-140</strain>
    </source>
</reference>
<dbReference type="GO" id="GO:0046872">
    <property type="term" value="F:metal ion binding"/>
    <property type="evidence" value="ECO:0007669"/>
    <property type="project" value="UniProtKB-KW"/>
</dbReference>
<evidence type="ECO:0000256" key="5">
    <source>
        <dbReference type="ARBA" id="ARBA00022763"/>
    </source>
</evidence>
<proteinExistence type="predicted"/>
<keyword evidence="4" id="KW-0479">Metal-binding</keyword>
<keyword evidence="6 10" id="KW-0378">Hydrolase</keyword>
<dbReference type="STRING" id="695939.SAMN00790413_05473"/>
<keyword evidence="11" id="KW-1185">Reference proteome</keyword>
<sequence length="246" mass="27090">MTTLLTMNIQSYADKHGTWEKRRELIERAVREAQPDIVVLQAVSLHPRQDPVDQATQLASRLPGYQAMFVAAQTHADGRQDGPAFLTRGDLPEVQPYELSLLPNLEDTGRRMLLHGRFQTAAGPLDVFNAHFSWVGEQQEGNVQEALSVLEGHAGPAAVLAGDFNMQPDNPCLGRFREAGWVDAWEALHPEEDGFTFAEAQEPSIRIDYVWTRGVRMSAIGTVLAASEGPLRASDHAGLRATLEQG</sequence>
<evidence type="ECO:0000256" key="2">
    <source>
        <dbReference type="ARBA" id="ARBA00001946"/>
    </source>
</evidence>
<evidence type="ECO:0000256" key="6">
    <source>
        <dbReference type="ARBA" id="ARBA00022801"/>
    </source>
</evidence>
<dbReference type="AlphaFoldDB" id="A0A1W1UHI9"/>
<gene>
    <name evidence="10" type="ORF">SAMN00790413_05473</name>
</gene>
<dbReference type="PANTHER" id="PTHR15822">
    <property type="entry name" value="TRAF AND TNF RECEPTOR-ASSOCIATED PROTEIN"/>
    <property type="match status" value="1"/>
</dbReference>
<name>A0A1W1UHI9_9DEIO</name>
<dbReference type="GO" id="GO:0004519">
    <property type="term" value="F:endonuclease activity"/>
    <property type="evidence" value="ECO:0007669"/>
    <property type="project" value="UniProtKB-KW"/>
</dbReference>
<dbReference type="RefSeq" id="WP_084045686.1">
    <property type="nucleotide sequence ID" value="NZ_FWWU01000004.1"/>
</dbReference>
<keyword evidence="10" id="KW-0269">Exonuclease</keyword>
<evidence type="ECO:0000313" key="11">
    <source>
        <dbReference type="Proteomes" id="UP000192582"/>
    </source>
</evidence>
<dbReference type="SUPFAM" id="SSF56219">
    <property type="entry name" value="DNase I-like"/>
    <property type="match status" value="1"/>
</dbReference>
<dbReference type="Proteomes" id="UP000192582">
    <property type="component" value="Unassembled WGS sequence"/>
</dbReference>
<dbReference type="Gene3D" id="3.60.10.10">
    <property type="entry name" value="Endonuclease/exonuclease/phosphatase"/>
    <property type="match status" value="1"/>
</dbReference>
<dbReference type="OrthoDB" id="155529at2"/>
<evidence type="ECO:0000256" key="7">
    <source>
        <dbReference type="ARBA" id="ARBA00022842"/>
    </source>
</evidence>
<feature type="domain" description="Endonuclease/exonuclease/phosphatase" evidence="9">
    <location>
        <begin position="5"/>
        <end position="236"/>
    </location>
</feature>
<protein>
    <submittedName>
        <fullName evidence="10">Metal-dependent hydrolase, endonuclease/exonuclease/phosphatase family</fullName>
    </submittedName>
</protein>
<keyword evidence="3" id="KW-0540">Nuclease</keyword>
<dbReference type="InterPro" id="IPR005135">
    <property type="entry name" value="Endo/exonuclease/phosphatase"/>
</dbReference>
<keyword evidence="7" id="KW-0460">Magnesium</keyword>
<keyword evidence="8" id="KW-0234">DNA repair</keyword>
<dbReference type="EMBL" id="FWWU01000004">
    <property type="protein sequence ID" value="SMB80281.1"/>
    <property type="molecule type" value="Genomic_DNA"/>
</dbReference>
<keyword evidence="10" id="KW-0255">Endonuclease</keyword>
<dbReference type="PANTHER" id="PTHR15822:SF4">
    <property type="entry name" value="TYROSYL-DNA PHOSPHODIESTERASE 2"/>
    <property type="match status" value="1"/>
</dbReference>
<evidence type="ECO:0000256" key="4">
    <source>
        <dbReference type="ARBA" id="ARBA00022723"/>
    </source>
</evidence>
<comment type="cofactor">
    <cofactor evidence="1">
        <name>Mn(2+)</name>
        <dbReference type="ChEBI" id="CHEBI:29035"/>
    </cofactor>
</comment>
<dbReference type="Pfam" id="PF03372">
    <property type="entry name" value="Exo_endo_phos"/>
    <property type="match status" value="1"/>
</dbReference>
<dbReference type="InterPro" id="IPR051547">
    <property type="entry name" value="TDP2-like"/>
</dbReference>
<dbReference type="InterPro" id="IPR036691">
    <property type="entry name" value="Endo/exonu/phosph_ase_sf"/>
</dbReference>
<organism evidence="10 11">
    <name type="scientific">Deinococcus hopiensis KR-140</name>
    <dbReference type="NCBI Taxonomy" id="695939"/>
    <lineage>
        <taxon>Bacteria</taxon>
        <taxon>Thermotogati</taxon>
        <taxon>Deinococcota</taxon>
        <taxon>Deinococci</taxon>
        <taxon>Deinococcales</taxon>
        <taxon>Deinococcaceae</taxon>
        <taxon>Deinococcus</taxon>
    </lineage>
</organism>
<evidence type="ECO:0000256" key="8">
    <source>
        <dbReference type="ARBA" id="ARBA00023204"/>
    </source>
</evidence>
<evidence type="ECO:0000259" key="9">
    <source>
        <dbReference type="Pfam" id="PF03372"/>
    </source>
</evidence>
<keyword evidence="5" id="KW-0227">DNA damage</keyword>
<evidence type="ECO:0000313" key="10">
    <source>
        <dbReference type="EMBL" id="SMB80281.1"/>
    </source>
</evidence>
<dbReference type="GO" id="GO:0004527">
    <property type="term" value="F:exonuclease activity"/>
    <property type="evidence" value="ECO:0007669"/>
    <property type="project" value="UniProtKB-KW"/>
</dbReference>
<dbReference type="GO" id="GO:0006281">
    <property type="term" value="P:DNA repair"/>
    <property type="evidence" value="ECO:0007669"/>
    <property type="project" value="UniProtKB-KW"/>
</dbReference>